<sequence length="196" mass="22139">MEIDKGNKAEHLKQQHEELCPDFQSYRVCPRGARCQRIHLYQHADIEQTATMLDYIIGHLHDQAIKLSVIQEQVNGISESLKLDAKRSTERGRARGGAERKRYTRQMRARSASSERASRGTTPGPKFDEPGPSTGLQVSSQPFYPRPQIPSAVGVVYNPRQVIPIGADMQYHNPYYFPHPTHLQGPSTRYSPPPPP</sequence>
<dbReference type="PROSITE" id="PS50103">
    <property type="entry name" value="ZF_C3H1"/>
    <property type="match status" value="1"/>
</dbReference>
<keyword evidence="1" id="KW-0862">Zinc</keyword>
<feature type="region of interest" description="Disordered" evidence="2">
    <location>
        <begin position="84"/>
        <end position="140"/>
    </location>
</feature>
<evidence type="ECO:0000313" key="4">
    <source>
        <dbReference type="EMBL" id="DBA56645.1"/>
    </source>
</evidence>
<organism evidence="4">
    <name type="scientific">Macrotermes subhyalinus lispivirus 1</name>
    <dbReference type="NCBI Taxonomy" id="3133482"/>
    <lineage>
        <taxon>Viruses</taxon>
        <taxon>Riboviria</taxon>
        <taxon>Orthornavirae</taxon>
        <taxon>Negarnaviricota</taxon>
        <taxon>Haploviricotina</taxon>
        <taxon>Monjiviricetes</taxon>
        <taxon>Mononegavirales</taxon>
        <taxon>Lispiviridae</taxon>
    </lineage>
</organism>
<dbReference type="GO" id="GO:0008270">
    <property type="term" value="F:zinc ion binding"/>
    <property type="evidence" value="ECO:0007669"/>
    <property type="project" value="UniProtKB-KW"/>
</dbReference>
<feature type="zinc finger region" description="C3H1-type" evidence="1">
    <location>
        <begin position="14"/>
        <end position="42"/>
    </location>
</feature>
<keyword evidence="1" id="KW-0479">Metal-binding</keyword>
<dbReference type="InterPro" id="IPR000571">
    <property type="entry name" value="Znf_CCCH"/>
</dbReference>
<evidence type="ECO:0000256" key="1">
    <source>
        <dbReference type="PROSITE-ProRule" id="PRU00723"/>
    </source>
</evidence>
<reference evidence="4" key="1">
    <citation type="journal article" date="2024" name="Microb. Genom.">
        <title>The hidden RNA viruses in Blattodea (cockroach and termite).</title>
        <authorList>
            <person name="Fan J."/>
            <person name="Jiang S."/>
            <person name="Li W."/>
            <person name="Li J."/>
            <person name="Pang R."/>
            <person name="Wu H."/>
        </authorList>
    </citation>
    <scope>NUCLEOTIDE SEQUENCE</scope>
    <source>
        <strain evidence="4">DE2017</strain>
    </source>
</reference>
<proteinExistence type="predicted"/>
<protein>
    <recommendedName>
        <fullName evidence="3">C3H1-type domain-containing protein</fullName>
    </recommendedName>
</protein>
<dbReference type="EMBL" id="BK067121">
    <property type="protein sequence ID" value="DBA56645.1"/>
    <property type="molecule type" value="Viral_cRNA"/>
</dbReference>
<accession>A0AAT9JF59</accession>
<feature type="domain" description="C3H1-type" evidence="3">
    <location>
        <begin position="14"/>
        <end position="42"/>
    </location>
</feature>
<keyword evidence="1" id="KW-0863">Zinc-finger</keyword>
<evidence type="ECO:0000256" key="2">
    <source>
        <dbReference type="SAM" id="MobiDB-lite"/>
    </source>
</evidence>
<dbReference type="Pfam" id="PF00642">
    <property type="entry name" value="zf-CCCH"/>
    <property type="match status" value="1"/>
</dbReference>
<name>A0AAT9JF59_9MONO</name>
<evidence type="ECO:0000259" key="3">
    <source>
        <dbReference type="PROSITE" id="PS50103"/>
    </source>
</evidence>
<dbReference type="Gene3D" id="6.10.250.3220">
    <property type="match status" value="1"/>
</dbReference>
<feature type="compositionally biased region" description="Basic and acidic residues" evidence="2">
    <location>
        <begin position="84"/>
        <end position="101"/>
    </location>
</feature>